<protein>
    <recommendedName>
        <fullName evidence="1">PTS EIIA type-2 domain-containing protein</fullName>
    </recommendedName>
</protein>
<dbReference type="SUPFAM" id="SSF55804">
    <property type="entry name" value="Phoshotransferase/anion transport protein"/>
    <property type="match status" value="1"/>
</dbReference>
<accession>A0A1P8Q639</accession>
<dbReference type="Proteomes" id="UP000187499">
    <property type="component" value="Chromosome"/>
</dbReference>
<dbReference type="KEGG" id="lalw:BTM29_02710"/>
<gene>
    <name evidence="2" type="ORF">BTM29_02710</name>
</gene>
<evidence type="ECO:0000313" key="2">
    <source>
        <dbReference type="EMBL" id="APX73312.1"/>
    </source>
</evidence>
<sequence length="151" mass="17015">MVKDNLVNLNIHAKTENDVFDYVGNQLISKGYANAGYIEAVKNRENEFPTGLAAPKITLAVPHVDPEFVKSPFIFIGRTENPVKIKQMAINTEIETSNFCFLGIKEGSGQAGLLKNIIYALRNDDFINKLETSRSETELVELYRTYLDKEN</sequence>
<dbReference type="PANTHER" id="PTHR47738:SF3">
    <property type="entry name" value="PHOSPHOTRANSFERASE SYSTEM MANNITOL_FRUCTOSE-SPECIFIC IIA DOMAIN CONTAINING PROTEIN"/>
    <property type="match status" value="1"/>
</dbReference>
<dbReference type="Pfam" id="PF00359">
    <property type="entry name" value="PTS_EIIA_2"/>
    <property type="match status" value="1"/>
</dbReference>
<dbReference type="PANTHER" id="PTHR47738">
    <property type="entry name" value="PTS SYSTEM FRUCTOSE-LIKE EIIA COMPONENT-RELATED"/>
    <property type="match status" value="1"/>
</dbReference>
<dbReference type="InterPro" id="IPR016152">
    <property type="entry name" value="PTrfase/Anion_transptr"/>
</dbReference>
<keyword evidence="3" id="KW-1185">Reference proteome</keyword>
<organism evidence="2 3">
    <name type="scientific">Companilactobacillus allii</name>
    <dbReference type="NCBI Taxonomy" id="1847728"/>
    <lineage>
        <taxon>Bacteria</taxon>
        <taxon>Bacillati</taxon>
        <taxon>Bacillota</taxon>
        <taxon>Bacilli</taxon>
        <taxon>Lactobacillales</taxon>
        <taxon>Lactobacillaceae</taxon>
        <taxon>Companilactobacillus</taxon>
    </lineage>
</organism>
<dbReference type="STRING" id="1847728.BTM29_02710"/>
<evidence type="ECO:0000313" key="3">
    <source>
        <dbReference type="Proteomes" id="UP000187499"/>
    </source>
</evidence>
<reference evidence="3" key="1">
    <citation type="submission" date="2016-12" db="EMBL/GenBank/DDBJ databases">
        <authorList>
            <person name="Jung M.Y."/>
            <person name="Lee S.H."/>
        </authorList>
    </citation>
    <scope>NUCLEOTIDE SEQUENCE [LARGE SCALE GENOMIC DNA]</scope>
    <source>
        <strain evidence="3">WiKim39</strain>
    </source>
</reference>
<name>A0A1P8Q639_9LACO</name>
<proteinExistence type="predicted"/>
<dbReference type="Gene3D" id="3.40.930.10">
    <property type="entry name" value="Mannitol-specific EII, Chain A"/>
    <property type="match status" value="1"/>
</dbReference>
<dbReference type="EMBL" id="CP019323">
    <property type="protein sequence ID" value="APX73312.1"/>
    <property type="molecule type" value="Genomic_DNA"/>
</dbReference>
<evidence type="ECO:0000259" key="1">
    <source>
        <dbReference type="PROSITE" id="PS51094"/>
    </source>
</evidence>
<dbReference type="AlphaFoldDB" id="A0A1P8Q639"/>
<feature type="domain" description="PTS EIIA type-2" evidence="1">
    <location>
        <begin position="1"/>
        <end position="146"/>
    </location>
</feature>
<dbReference type="InterPro" id="IPR051541">
    <property type="entry name" value="PTS_SugarTrans_NitroReg"/>
</dbReference>
<dbReference type="PROSITE" id="PS51094">
    <property type="entry name" value="PTS_EIIA_TYPE_2"/>
    <property type="match status" value="1"/>
</dbReference>
<dbReference type="InterPro" id="IPR002178">
    <property type="entry name" value="PTS_EIIA_type-2_dom"/>
</dbReference>